<dbReference type="Gene3D" id="1.10.150.240">
    <property type="entry name" value="Putative phosphatase, domain 2"/>
    <property type="match status" value="1"/>
</dbReference>
<dbReference type="InterPro" id="IPR051600">
    <property type="entry name" value="Beta-PGM-like"/>
</dbReference>
<dbReference type="SUPFAM" id="SSF56784">
    <property type="entry name" value="HAD-like"/>
    <property type="match status" value="1"/>
</dbReference>
<dbReference type="SFLD" id="SFLDG01129">
    <property type="entry name" value="C1.5:_HAD__Beta-PGM__Phosphata"/>
    <property type="match status" value="1"/>
</dbReference>
<dbReference type="SFLD" id="SFLDG01135">
    <property type="entry name" value="C1.5.6:_HAD__Beta-PGM__Phospha"/>
    <property type="match status" value="1"/>
</dbReference>
<comment type="caution">
    <text evidence="7">The sequence shown here is derived from an EMBL/GenBank/DDBJ whole genome shotgun (WGS) entry which is preliminary data.</text>
</comment>
<evidence type="ECO:0000256" key="2">
    <source>
        <dbReference type="ARBA" id="ARBA00006171"/>
    </source>
</evidence>
<keyword evidence="4" id="KW-0460">Magnesium</keyword>
<sequence>MPTTSLGRGSGAGPGRWANAGPASSTAAASKAGARVRFKGRETVPPWHRLGQRYCPPRSPIQPFAVKFRRCLGPQGPHFSPAPSLLQPALIFDMDGVIVDNTAYQARAFQLLFRDLGLTTNARALLKRLNGMPATDILASVFRHPVPAKQLKEYAAQREFLYRTLYWDKRRATAGLIAFLQAARAAGHPIGLGTGSGGSTLSYLLDHLALRQYFDVVVGEDDVSKGKPHPDTFAVVAKKLGVAPADCIVFEDAVLGEQAAYRAGMRCVAVTSSLPAKAFQAPLLIIKDFTGLTPAGLLAAWQAQPVGPRPGRR</sequence>
<evidence type="ECO:0000256" key="3">
    <source>
        <dbReference type="ARBA" id="ARBA00022723"/>
    </source>
</evidence>
<proteinExistence type="inferred from homology"/>
<name>A0A502GSH2_9BACT</name>
<dbReference type="GO" id="GO:0003824">
    <property type="term" value="F:catalytic activity"/>
    <property type="evidence" value="ECO:0007669"/>
    <property type="project" value="UniProtKB-ARBA"/>
</dbReference>
<gene>
    <name evidence="7" type="ORF">EAH73_14945</name>
</gene>
<dbReference type="AlphaFoldDB" id="A0A502GSH2"/>
<organism evidence="7 8">
    <name type="scientific">Hymenobacter nivis</name>
    <dbReference type="NCBI Taxonomy" id="1850093"/>
    <lineage>
        <taxon>Bacteria</taxon>
        <taxon>Pseudomonadati</taxon>
        <taxon>Bacteroidota</taxon>
        <taxon>Cytophagia</taxon>
        <taxon>Cytophagales</taxon>
        <taxon>Hymenobacteraceae</taxon>
        <taxon>Hymenobacter</taxon>
    </lineage>
</organism>
<dbReference type="NCBIfam" id="TIGR01509">
    <property type="entry name" value="HAD-SF-IA-v3"/>
    <property type="match status" value="1"/>
</dbReference>
<evidence type="ECO:0000256" key="5">
    <source>
        <dbReference type="ARBA" id="ARBA00023277"/>
    </source>
</evidence>
<accession>A0A502GSH2</accession>
<dbReference type="PANTHER" id="PTHR46193:SF18">
    <property type="entry name" value="HEXITOL PHOSPHATASE B"/>
    <property type="match status" value="1"/>
</dbReference>
<keyword evidence="8" id="KW-1185">Reference proteome</keyword>
<evidence type="ECO:0000256" key="1">
    <source>
        <dbReference type="ARBA" id="ARBA00001946"/>
    </source>
</evidence>
<feature type="compositionally biased region" description="Low complexity" evidence="6">
    <location>
        <begin position="18"/>
        <end position="33"/>
    </location>
</feature>
<dbReference type="CDD" id="cd07505">
    <property type="entry name" value="HAD_BPGM-like"/>
    <property type="match status" value="1"/>
</dbReference>
<dbReference type="SFLD" id="SFLDS00003">
    <property type="entry name" value="Haloacid_Dehalogenase"/>
    <property type="match status" value="1"/>
</dbReference>
<dbReference type="PANTHER" id="PTHR46193">
    <property type="entry name" value="6-PHOSPHOGLUCONATE PHOSPHATASE"/>
    <property type="match status" value="1"/>
</dbReference>
<dbReference type="InterPro" id="IPR023198">
    <property type="entry name" value="PGP-like_dom2"/>
</dbReference>
<dbReference type="GO" id="GO:0046872">
    <property type="term" value="F:metal ion binding"/>
    <property type="evidence" value="ECO:0007669"/>
    <property type="project" value="UniProtKB-KW"/>
</dbReference>
<feature type="region of interest" description="Disordered" evidence="6">
    <location>
        <begin position="1"/>
        <end position="35"/>
    </location>
</feature>
<comment type="cofactor">
    <cofactor evidence="1">
        <name>Mg(2+)</name>
        <dbReference type="ChEBI" id="CHEBI:18420"/>
    </cofactor>
</comment>
<evidence type="ECO:0000313" key="7">
    <source>
        <dbReference type="EMBL" id="TPG64645.1"/>
    </source>
</evidence>
<dbReference type="Proteomes" id="UP000317646">
    <property type="component" value="Unassembled WGS sequence"/>
</dbReference>
<dbReference type="Gene3D" id="3.40.50.1000">
    <property type="entry name" value="HAD superfamily/HAD-like"/>
    <property type="match status" value="1"/>
</dbReference>
<keyword evidence="5" id="KW-0119">Carbohydrate metabolism</keyword>
<evidence type="ECO:0000313" key="8">
    <source>
        <dbReference type="Proteomes" id="UP000317646"/>
    </source>
</evidence>
<dbReference type="InterPro" id="IPR041492">
    <property type="entry name" value="HAD_2"/>
</dbReference>
<evidence type="ECO:0000256" key="4">
    <source>
        <dbReference type="ARBA" id="ARBA00022842"/>
    </source>
</evidence>
<evidence type="ECO:0000256" key="6">
    <source>
        <dbReference type="SAM" id="MobiDB-lite"/>
    </source>
</evidence>
<protein>
    <submittedName>
        <fullName evidence="7">HAD family phosphatase</fullName>
    </submittedName>
</protein>
<dbReference type="InterPro" id="IPR036412">
    <property type="entry name" value="HAD-like_sf"/>
</dbReference>
<dbReference type="InterPro" id="IPR006439">
    <property type="entry name" value="HAD-SF_hydro_IA"/>
</dbReference>
<comment type="similarity">
    <text evidence="2">Belongs to the HAD-like hydrolase superfamily. CbbY/CbbZ/Gph/YieH family.</text>
</comment>
<reference evidence="7 8" key="1">
    <citation type="journal article" date="2019" name="Environ. Microbiol.">
        <title>Species interactions and distinct microbial communities in high Arctic permafrost affected cryosols are associated with the CH4 and CO2 gas fluxes.</title>
        <authorList>
            <person name="Altshuler I."/>
            <person name="Hamel J."/>
            <person name="Turney S."/>
            <person name="Magnuson E."/>
            <person name="Levesque R."/>
            <person name="Greer C."/>
            <person name="Whyte L.G."/>
        </authorList>
    </citation>
    <scope>NUCLEOTIDE SEQUENCE [LARGE SCALE GENOMIC DNA]</scope>
    <source>
        <strain evidence="7 8">S9.2P</strain>
    </source>
</reference>
<keyword evidence="3" id="KW-0479">Metal-binding</keyword>
<dbReference type="Pfam" id="PF13419">
    <property type="entry name" value="HAD_2"/>
    <property type="match status" value="1"/>
</dbReference>
<dbReference type="InterPro" id="IPR023214">
    <property type="entry name" value="HAD_sf"/>
</dbReference>
<dbReference type="EMBL" id="RCYZ01000006">
    <property type="protein sequence ID" value="TPG64645.1"/>
    <property type="molecule type" value="Genomic_DNA"/>
</dbReference>